<keyword evidence="6" id="KW-0547">Nucleotide-binding</keyword>
<gene>
    <name evidence="15" type="ORF">WKV44_08820</name>
</gene>
<dbReference type="CDD" id="cd17873">
    <property type="entry name" value="FlhF"/>
    <property type="match status" value="1"/>
</dbReference>
<dbReference type="InterPro" id="IPR047040">
    <property type="entry name" value="FlhF__GTPase_dom"/>
</dbReference>
<keyword evidence="8" id="KW-0653">Protein transport</keyword>
<dbReference type="PANTHER" id="PTHR43134:SF3">
    <property type="entry name" value="FLAGELLAR BIOSYNTHESIS PROTEIN FLHF"/>
    <property type="match status" value="1"/>
</dbReference>
<evidence type="ECO:0000256" key="4">
    <source>
        <dbReference type="ARBA" id="ARBA00022448"/>
    </source>
</evidence>
<evidence type="ECO:0000256" key="13">
    <source>
        <dbReference type="ARBA" id="ARBA00030866"/>
    </source>
</evidence>
<keyword evidence="15" id="KW-0969">Cilium</keyword>
<sequence>MDFFTVQDESFEKAFAKAKNIHGMDVRIVSKKDIVVGGFLGLFKKPAVELTCYIPRRTSYGQKPEGRSVSFDEEKSRIVELATKVKTADTDSKDISKLIMEELKDVKRLLQNKGGAVSSSEHENIVFVREHLMAADFSASFIDRIVSRVKSELTMQQITDMDELKGRVASFIKDEILVHPVSIKKKPCVFVVVGPTGVGKTTTIAKLAAMFGVGLNKENIRYDTRIITLDNYRIAAKQQIETYAKIMGIPVSLVENYNELERFIKIYSAVDMIFVDTIGNSPKDLARIGKMKSVLDACGSYSQVHLALSATTKTADIYNVLQVFEPFNYVSVIITKEDETSSLGNIISVLSEKKKPVSFITTGQGVPKDIEVATPERVLAGVRGFNLNGME</sequence>
<evidence type="ECO:0000256" key="11">
    <source>
        <dbReference type="ARBA" id="ARBA00023225"/>
    </source>
</evidence>
<keyword evidence="9" id="KW-0342">GTP-binding</keyword>
<evidence type="ECO:0000256" key="7">
    <source>
        <dbReference type="ARBA" id="ARBA00022795"/>
    </source>
</evidence>
<evidence type="ECO:0000256" key="6">
    <source>
        <dbReference type="ARBA" id="ARBA00022741"/>
    </source>
</evidence>
<protein>
    <recommendedName>
        <fullName evidence="3">Flagellar biosynthesis protein FlhF</fullName>
    </recommendedName>
    <alternativeName>
        <fullName evidence="13">Flagella-associated GTP-binding protein</fullName>
    </alternativeName>
</protein>
<evidence type="ECO:0000256" key="2">
    <source>
        <dbReference type="ARBA" id="ARBA00008531"/>
    </source>
</evidence>
<comment type="similarity">
    <text evidence="2">Belongs to the GTP-binding SRP family.</text>
</comment>
<reference evidence="15 16" key="1">
    <citation type="submission" date="2024-03" db="EMBL/GenBank/DDBJ databases">
        <title>Ignisphaera cupida sp. nov., a hyperthermophilic hydrolytic archaeon from a hot spring of Kamchatka, and proposal of Ignisphaeraceae fam. nov.</title>
        <authorList>
            <person name="Podosokorskaya O.A."/>
            <person name="Elcheninov A.G."/>
            <person name="Maltseva A.I."/>
            <person name="Zayulina K.S."/>
            <person name="Novikov A."/>
            <person name="Merkel A.Y."/>
        </authorList>
    </citation>
    <scope>NUCLEOTIDE SEQUENCE [LARGE SCALE GENOMIC DNA]</scope>
    <source>
        <strain evidence="15 16">38H-sp</strain>
    </source>
</reference>
<evidence type="ECO:0000313" key="15">
    <source>
        <dbReference type="EMBL" id="MEM5948644.1"/>
    </source>
</evidence>
<comment type="subcellular location">
    <subcellularLocation>
        <location evidence="1">Cell membrane</location>
        <topology evidence="1">Peripheral membrane protein</topology>
        <orientation evidence="1">Cytoplasmic side</orientation>
    </subcellularLocation>
</comment>
<dbReference type="Gene3D" id="3.40.50.300">
    <property type="entry name" value="P-loop containing nucleotide triphosphate hydrolases"/>
    <property type="match status" value="1"/>
</dbReference>
<evidence type="ECO:0000256" key="3">
    <source>
        <dbReference type="ARBA" id="ARBA00014919"/>
    </source>
</evidence>
<accession>A0ABU9UDN9</accession>
<comment type="function">
    <text evidence="12">Necessary for flagellar biosynthesis. May be involved in translocation of the flagellum.</text>
</comment>
<keyword evidence="15" id="KW-0282">Flagellum</keyword>
<dbReference type="InterPro" id="IPR027417">
    <property type="entry name" value="P-loop_NTPase"/>
</dbReference>
<evidence type="ECO:0000256" key="10">
    <source>
        <dbReference type="ARBA" id="ARBA00023136"/>
    </source>
</evidence>
<evidence type="ECO:0000256" key="1">
    <source>
        <dbReference type="ARBA" id="ARBA00004413"/>
    </source>
</evidence>
<comment type="caution">
    <text evidence="15">The sequence shown here is derived from an EMBL/GenBank/DDBJ whole genome shotgun (WGS) entry which is preliminary data.</text>
</comment>
<keyword evidence="5" id="KW-1003">Cell membrane</keyword>
<evidence type="ECO:0000313" key="16">
    <source>
        <dbReference type="Proteomes" id="UP001466331"/>
    </source>
</evidence>
<name>A0ABU9UDN9_9SPIR</name>
<dbReference type="Pfam" id="PF00448">
    <property type="entry name" value="SRP54"/>
    <property type="match status" value="1"/>
</dbReference>
<dbReference type="RefSeq" id="WP_420070094.1">
    <property type="nucleotide sequence ID" value="NZ_JBCHKQ010000004.1"/>
</dbReference>
<keyword evidence="16" id="KW-1185">Reference proteome</keyword>
<dbReference type="SUPFAM" id="SSF52540">
    <property type="entry name" value="P-loop containing nucleoside triphosphate hydrolases"/>
    <property type="match status" value="2"/>
</dbReference>
<keyword evidence="11" id="KW-1006">Bacterial flagellum protein export</keyword>
<keyword evidence="4" id="KW-0813">Transport</keyword>
<evidence type="ECO:0000256" key="5">
    <source>
        <dbReference type="ARBA" id="ARBA00022475"/>
    </source>
</evidence>
<proteinExistence type="inferred from homology"/>
<keyword evidence="15" id="KW-0966">Cell projection</keyword>
<dbReference type="InterPro" id="IPR000897">
    <property type="entry name" value="SRP54_GTPase_dom"/>
</dbReference>
<feature type="domain" description="SRP54-type proteins GTP-binding" evidence="14">
    <location>
        <begin position="187"/>
        <end position="384"/>
    </location>
</feature>
<dbReference type="PANTHER" id="PTHR43134">
    <property type="entry name" value="SIGNAL RECOGNITION PARTICLE RECEPTOR SUBUNIT ALPHA"/>
    <property type="match status" value="1"/>
</dbReference>
<keyword evidence="7" id="KW-1005">Bacterial flagellum biogenesis</keyword>
<organism evidence="15 16">
    <name type="scientific">Rarispira pelagica</name>
    <dbReference type="NCBI Taxonomy" id="3141764"/>
    <lineage>
        <taxon>Bacteria</taxon>
        <taxon>Pseudomonadati</taxon>
        <taxon>Spirochaetota</taxon>
        <taxon>Spirochaetia</taxon>
        <taxon>Winmispirales</taxon>
        <taxon>Winmispiraceae</taxon>
        <taxon>Rarispira</taxon>
    </lineage>
</organism>
<dbReference type="Proteomes" id="UP001466331">
    <property type="component" value="Unassembled WGS sequence"/>
</dbReference>
<evidence type="ECO:0000256" key="8">
    <source>
        <dbReference type="ARBA" id="ARBA00022927"/>
    </source>
</evidence>
<evidence type="ECO:0000256" key="9">
    <source>
        <dbReference type="ARBA" id="ARBA00023134"/>
    </source>
</evidence>
<dbReference type="Gene3D" id="1.20.120.1380">
    <property type="entry name" value="Flagellar FlhF biosynthesis protein, N domain"/>
    <property type="match status" value="1"/>
</dbReference>
<dbReference type="SMART" id="SM00962">
    <property type="entry name" value="SRP54"/>
    <property type="match status" value="1"/>
</dbReference>
<evidence type="ECO:0000259" key="14">
    <source>
        <dbReference type="SMART" id="SM00962"/>
    </source>
</evidence>
<dbReference type="EMBL" id="JBCHKQ010000004">
    <property type="protein sequence ID" value="MEM5948644.1"/>
    <property type="molecule type" value="Genomic_DNA"/>
</dbReference>
<keyword evidence="10" id="KW-0472">Membrane</keyword>
<evidence type="ECO:0000256" key="12">
    <source>
        <dbReference type="ARBA" id="ARBA00025337"/>
    </source>
</evidence>